<sequence length="563" mass="62611">MSAQRIGIFTIDFPDPRYIDYDNNQFQTLNSSLGFEYRILDNIRTLSTKDADSDQNPYGILFVPDLYTSGCRAEEAAFVSENATRVANLPQDKNYALIAVAPWFSPQCTIEYFTEARRYSTKAFVTYLPGDSNEKPPVLNDAVWNLEDGGNWQTLNSFPTYAVSSLTGKNIMDQLNEYSGNLTDVPNGDRLSQIYNRTDYVRLWATINTDSGGKLPSLWVFLVIVLAVLLVAVAITSLCMHIIQRRRRNDLRHRVLHGQVDLEALGVKRLTVSQHILDKLPIHTYSAGNSSDSEKAAPEAAGGANHSPSSAVNAETGQKAPLSRRLSAPNMSTSSMTASWSQPTCPICMDDFEPNESQVRELPCHHVFHPECIDTFLLSHSSLCPMCKQSVLPTGACPVKITNAMVRRERHINRMRARSARAPNTQPSSTTEAVPDPSALPARPPMALGSLSSRLGGAFTGRRIFSAPQRTQPPPRDIEMATTPPPDVTQHPPSNETLPQTQQPQQPQQPLDCTPAQNRREWARQRALAMLGPRHAPASDQDDDEEDANTPRWRRVIRKVFPN</sequence>
<keyword evidence="7" id="KW-0833">Ubl conjugation pathway</keyword>
<organism evidence="15 16">
    <name type="scientific">Stemphylium lycopersici</name>
    <name type="common">Tomato gray leaf spot disease fungus</name>
    <name type="synonym">Thyrospora lycopersici</name>
    <dbReference type="NCBI Taxonomy" id="183478"/>
    <lineage>
        <taxon>Eukaryota</taxon>
        <taxon>Fungi</taxon>
        <taxon>Dikarya</taxon>
        <taxon>Ascomycota</taxon>
        <taxon>Pezizomycotina</taxon>
        <taxon>Dothideomycetes</taxon>
        <taxon>Pleosporomycetidae</taxon>
        <taxon>Pleosporales</taxon>
        <taxon>Pleosporineae</taxon>
        <taxon>Pleosporaceae</taxon>
        <taxon>Stemphylium</taxon>
    </lineage>
</organism>
<keyword evidence="16" id="KW-1185">Reference proteome</keyword>
<keyword evidence="10 13" id="KW-0472">Membrane</keyword>
<dbReference type="InterPro" id="IPR001841">
    <property type="entry name" value="Znf_RING"/>
</dbReference>
<dbReference type="CDD" id="cd16454">
    <property type="entry name" value="RING-H2_PA-TM-RING"/>
    <property type="match status" value="1"/>
</dbReference>
<dbReference type="AlphaFoldDB" id="A0A364MTR4"/>
<keyword evidence="6 11" id="KW-0863">Zinc-finger</keyword>
<keyword evidence="4 13" id="KW-0812">Transmembrane</keyword>
<dbReference type="STRING" id="183478.A0A364MTR4"/>
<dbReference type="SUPFAM" id="SSF57850">
    <property type="entry name" value="RING/U-box"/>
    <property type="match status" value="1"/>
</dbReference>
<keyword evidence="9 13" id="KW-1133">Transmembrane helix</keyword>
<dbReference type="GO" id="GO:0016020">
    <property type="term" value="C:membrane"/>
    <property type="evidence" value="ECO:0007669"/>
    <property type="project" value="UniProtKB-SubCell"/>
</dbReference>
<reference evidence="16" key="1">
    <citation type="submission" date="2018-05" db="EMBL/GenBank/DDBJ databases">
        <title>Draft genome sequence of Stemphylium lycopersici strain CIDEFI 213.</title>
        <authorList>
            <person name="Medina R."/>
            <person name="Franco M.E.E."/>
            <person name="Lucentini C.G."/>
            <person name="Saparrat M.C.N."/>
            <person name="Balatti P.A."/>
        </authorList>
    </citation>
    <scope>NUCLEOTIDE SEQUENCE [LARGE SCALE GENOMIC DNA]</scope>
    <source>
        <strain evidence="16">CIDEFI 213</strain>
    </source>
</reference>
<dbReference type="Gene3D" id="3.30.40.10">
    <property type="entry name" value="Zinc/RING finger domain, C3HC4 (zinc finger)"/>
    <property type="match status" value="1"/>
</dbReference>
<name>A0A364MTR4_STELY</name>
<dbReference type="EMBL" id="QGDH01000184">
    <property type="protein sequence ID" value="RAR03322.1"/>
    <property type="molecule type" value="Genomic_DNA"/>
</dbReference>
<comment type="caution">
    <text evidence="15">The sequence shown here is derived from an EMBL/GenBank/DDBJ whole genome shotgun (WGS) entry which is preliminary data.</text>
</comment>
<gene>
    <name evidence="15" type="ORF">DDE83_008263</name>
</gene>
<evidence type="ECO:0000259" key="14">
    <source>
        <dbReference type="PROSITE" id="PS50089"/>
    </source>
</evidence>
<evidence type="ECO:0000256" key="12">
    <source>
        <dbReference type="SAM" id="MobiDB-lite"/>
    </source>
</evidence>
<evidence type="ECO:0000313" key="15">
    <source>
        <dbReference type="EMBL" id="RAR03322.1"/>
    </source>
</evidence>
<proteinExistence type="predicted"/>
<evidence type="ECO:0000256" key="6">
    <source>
        <dbReference type="ARBA" id="ARBA00022771"/>
    </source>
</evidence>
<evidence type="ECO:0000256" key="2">
    <source>
        <dbReference type="ARBA" id="ARBA00004906"/>
    </source>
</evidence>
<comment type="pathway">
    <text evidence="2">Protein modification; protein ubiquitination.</text>
</comment>
<feature type="region of interest" description="Disordered" evidence="12">
    <location>
        <begin position="288"/>
        <end position="337"/>
    </location>
</feature>
<feature type="compositionally biased region" description="Low complexity" evidence="12">
    <location>
        <begin position="497"/>
        <end position="511"/>
    </location>
</feature>
<evidence type="ECO:0000256" key="1">
    <source>
        <dbReference type="ARBA" id="ARBA00004167"/>
    </source>
</evidence>
<dbReference type="GO" id="GO:0008270">
    <property type="term" value="F:zinc ion binding"/>
    <property type="evidence" value="ECO:0007669"/>
    <property type="project" value="UniProtKB-KW"/>
</dbReference>
<evidence type="ECO:0000256" key="9">
    <source>
        <dbReference type="ARBA" id="ARBA00022989"/>
    </source>
</evidence>
<evidence type="ECO:0000256" key="7">
    <source>
        <dbReference type="ARBA" id="ARBA00022786"/>
    </source>
</evidence>
<feature type="region of interest" description="Disordered" evidence="12">
    <location>
        <begin position="414"/>
        <end position="563"/>
    </location>
</feature>
<dbReference type="PROSITE" id="PS50089">
    <property type="entry name" value="ZF_RING_2"/>
    <property type="match status" value="1"/>
</dbReference>
<evidence type="ECO:0000313" key="16">
    <source>
        <dbReference type="Proteomes" id="UP000249619"/>
    </source>
</evidence>
<evidence type="ECO:0000256" key="13">
    <source>
        <dbReference type="SAM" id="Phobius"/>
    </source>
</evidence>
<keyword evidence="5" id="KW-0479">Metal-binding</keyword>
<accession>A0A364MTR4</accession>
<evidence type="ECO:0000256" key="4">
    <source>
        <dbReference type="ARBA" id="ARBA00022692"/>
    </source>
</evidence>
<evidence type="ECO:0000256" key="10">
    <source>
        <dbReference type="ARBA" id="ARBA00023136"/>
    </source>
</evidence>
<evidence type="ECO:0000256" key="11">
    <source>
        <dbReference type="PROSITE-ProRule" id="PRU00175"/>
    </source>
</evidence>
<dbReference type="PANTHER" id="PTHR45768:SF18">
    <property type="entry name" value="RING-H2 FINGER PROTEIN ATL47-RELATED"/>
    <property type="match status" value="1"/>
</dbReference>
<evidence type="ECO:0000256" key="3">
    <source>
        <dbReference type="ARBA" id="ARBA00022679"/>
    </source>
</evidence>
<keyword evidence="8" id="KW-0862">Zinc</keyword>
<feature type="compositionally biased region" description="Basic residues" evidence="12">
    <location>
        <begin position="552"/>
        <end position="563"/>
    </location>
</feature>
<dbReference type="PANTHER" id="PTHR45768">
    <property type="entry name" value="E3 UBIQUITIN-PROTEIN LIGASE RNF13-LIKE"/>
    <property type="match status" value="1"/>
</dbReference>
<feature type="transmembrane region" description="Helical" evidence="13">
    <location>
        <begin position="218"/>
        <end position="243"/>
    </location>
</feature>
<protein>
    <submittedName>
        <fullName evidence="15">Ring finger domain-containing protein</fullName>
    </submittedName>
</protein>
<feature type="compositionally biased region" description="Polar residues" evidence="12">
    <location>
        <begin position="306"/>
        <end position="316"/>
    </location>
</feature>
<dbReference type="Pfam" id="PF13639">
    <property type="entry name" value="zf-RING_2"/>
    <property type="match status" value="1"/>
</dbReference>
<feature type="compositionally biased region" description="Polar residues" evidence="12">
    <location>
        <begin position="422"/>
        <end position="432"/>
    </location>
</feature>
<evidence type="ECO:0000256" key="5">
    <source>
        <dbReference type="ARBA" id="ARBA00022723"/>
    </source>
</evidence>
<dbReference type="GO" id="GO:0016740">
    <property type="term" value="F:transferase activity"/>
    <property type="evidence" value="ECO:0007669"/>
    <property type="project" value="UniProtKB-KW"/>
</dbReference>
<keyword evidence="3" id="KW-0808">Transferase</keyword>
<feature type="domain" description="RING-type" evidence="14">
    <location>
        <begin position="345"/>
        <end position="388"/>
    </location>
</feature>
<dbReference type="SMART" id="SM00184">
    <property type="entry name" value="RING"/>
    <property type="match status" value="1"/>
</dbReference>
<evidence type="ECO:0000256" key="8">
    <source>
        <dbReference type="ARBA" id="ARBA00022833"/>
    </source>
</evidence>
<comment type="subcellular location">
    <subcellularLocation>
        <location evidence="1">Membrane</location>
        <topology evidence="1">Single-pass membrane protein</topology>
    </subcellularLocation>
</comment>
<dbReference type="Proteomes" id="UP000249619">
    <property type="component" value="Unassembled WGS sequence"/>
</dbReference>
<dbReference type="InterPro" id="IPR013083">
    <property type="entry name" value="Znf_RING/FYVE/PHD"/>
</dbReference>